<dbReference type="Pfam" id="PF00179">
    <property type="entry name" value="UQ_con"/>
    <property type="match status" value="1"/>
</dbReference>
<evidence type="ECO:0000313" key="2">
    <source>
        <dbReference type="EMBL" id="POG74635.1"/>
    </source>
</evidence>
<comment type="caution">
    <text evidence="2">The sequence shown here is derived from an EMBL/GenBank/DDBJ whole genome shotgun (WGS) entry which is preliminary data.</text>
</comment>
<reference evidence="2 3" key="1">
    <citation type="journal article" date="2013" name="Proc. Natl. Acad. Sci. U.S.A.">
        <title>Genome of an arbuscular mycorrhizal fungus provides insight into the oldest plant symbiosis.</title>
        <authorList>
            <person name="Tisserant E."/>
            <person name="Malbreil M."/>
            <person name="Kuo A."/>
            <person name="Kohler A."/>
            <person name="Symeonidi A."/>
            <person name="Balestrini R."/>
            <person name="Charron P."/>
            <person name="Duensing N."/>
            <person name="Frei Dit Frey N."/>
            <person name="Gianinazzi-Pearson V."/>
            <person name="Gilbert L.B."/>
            <person name="Handa Y."/>
            <person name="Herr J.R."/>
            <person name="Hijri M."/>
            <person name="Koul R."/>
            <person name="Kawaguchi M."/>
            <person name="Krajinski F."/>
            <person name="Lammers P.J."/>
            <person name="Masclaux F.G."/>
            <person name="Murat C."/>
            <person name="Morin E."/>
            <person name="Ndikumana S."/>
            <person name="Pagni M."/>
            <person name="Petitpierre D."/>
            <person name="Requena N."/>
            <person name="Rosikiewicz P."/>
            <person name="Riley R."/>
            <person name="Saito K."/>
            <person name="San Clemente H."/>
            <person name="Shapiro H."/>
            <person name="van Tuinen D."/>
            <person name="Becard G."/>
            <person name="Bonfante P."/>
            <person name="Paszkowski U."/>
            <person name="Shachar-Hill Y.Y."/>
            <person name="Tuskan G.A."/>
            <person name="Young P.W."/>
            <person name="Sanders I.R."/>
            <person name="Henrissat B."/>
            <person name="Rensing S.A."/>
            <person name="Grigoriev I.V."/>
            <person name="Corradi N."/>
            <person name="Roux C."/>
            <person name="Martin F."/>
        </authorList>
    </citation>
    <scope>NUCLEOTIDE SEQUENCE [LARGE SCALE GENOMIC DNA]</scope>
    <source>
        <strain evidence="2 3">DAOM 197198</strain>
    </source>
</reference>
<dbReference type="Proteomes" id="UP000018888">
    <property type="component" value="Unassembled WGS sequence"/>
</dbReference>
<dbReference type="AlphaFoldDB" id="A0A2P4QAH3"/>
<accession>A0A2P4QAH3</accession>
<proteinExistence type="predicted"/>
<gene>
    <name evidence="2" type="ORF">GLOIN_2v1825300</name>
</gene>
<dbReference type="InterPro" id="IPR000608">
    <property type="entry name" value="UBC"/>
</dbReference>
<dbReference type="PROSITE" id="PS50127">
    <property type="entry name" value="UBC_2"/>
    <property type="match status" value="1"/>
</dbReference>
<evidence type="ECO:0000313" key="3">
    <source>
        <dbReference type="Proteomes" id="UP000018888"/>
    </source>
</evidence>
<name>A0A2P4QAH3_RHIID</name>
<sequence>MVLKRINKEMQYSVLNTPTFCSISYFDDNLFHWQATIIGPSDSPYSGSIFFLDIYFPSNYLLKPPEIWFITRIYHLNIDNRKSVIVANLLYINFNQTFITQTFVNLSIVNLPKPRRSTCT</sequence>
<dbReference type="EMBL" id="AUPC02000069">
    <property type="protein sequence ID" value="POG74635.1"/>
    <property type="molecule type" value="Genomic_DNA"/>
</dbReference>
<protein>
    <submittedName>
        <fullName evidence="2">Ubiquitin-conjugating enzyme-like protein</fullName>
    </submittedName>
</protein>
<evidence type="ECO:0000259" key="1">
    <source>
        <dbReference type="PROSITE" id="PS50127"/>
    </source>
</evidence>
<reference evidence="2 3" key="2">
    <citation type="journal article" date="2018" name="New Phytol.">
        <title>High intraspecific genome diversity in the model arbuscular mycorrhizal symbiont Rhizophagus irregularis.</title>
        <authorList>
            <person name="Chen E.C.H."/>
            <person name="Morin E."/>
            <person name="Beaudet D."/>
            <person name="Noel J."/>
            <person name="Yildirir G."/>
            <person name="Ndikumana S."/>
            <person name="Charron P."/>
            <person name="St-Onge C."/>
            <person name="Giorgi J."/>
            <person name="Kruger M."/>
            <person name="Marton T."/>
            <person name="Ropars J."/>
            <person name="Grigoriev I.V."/>
            <person name="Hainaut M."/>
            <person name="Henrissat B."/>
            <person name="Roux C."/>
            <person name="Martin F."/>
            <person name="Corradi N."/>
        </authorList>
    </citation>
    <scope>NUCLEOTIDE SEQUENCE [LARGE SCALE GENOMIC DNA]</scope>
    <source>
        <strain evidence="2 3">DAOM 197198</strain>
    </source>
</reference>
<dbReference type="SUPFAM" id="SSF54495">
    <property type="entry name" value="UBC-like"/>
    <property type="match status" value="1"/>
</dbReference>
<dbReference type="PANTHER" id="PTHR24068">
    <property type="entry name" value="UBIQUITIN-CONJUGATING ENZYME E2"/>
    <property type="match status" value="1"/>
</dbReference>
<organism evidence="2 3">
    <name type="scientific">Rhizophagus irregularis (strain DAOM 181602 / DAOM 197198 / MUCL 43194)</name>
    <name type="common">Arbuscular mycorrhizal fungus</name>
    <name type="synonym">Glomus intraradices</name>
    <dbReference type="NCBI Taxonomy" id="747089"/>
    <lineage>
        <taxon>Eukaryota</taxon>
        <taxon>Fungi</taxon>
        <taxon>Fungi incertae sedis</taxon>
        <taxon>Mucoromycota</taxon>
        <taxon>Glomeromycotina</taxon>
        <taxon>Glomeromycetes</taxon>
        <taxon>Glomerales</taxon>
        <taxon>Glomeraceae</taxon>
        <taxon>Rhizophagus</taxon>
    </lineage>
</organism>
<feature type="domain" description="UBC core" evidence="1">
    <location>
        <begin position="1"/>
        <end position="120"/>
    </location>
</feature>
<dbReference type="SMART" id="SM00212">
    <property type="entry name" value="UBCc"/>
    <property type="match status" value="1"/>
</dbReference>
<dbReference type="InterPro" id="IPR016135">
    <property type="entry name" value="UBQ-conjugating_enzyme/RWD"/>
</dbReference>
<keyword evidence="3" id="KW-1185">Reference proteome</keyword>
<dbReference type="Gene3D" id="3.10.110.10">
    <property type="entry name" value="Ubiquitin Conjugating Enzyme"/>
    <property type="match status" value="1"/>
</dbReference>